<feature type="transmembrane region" description="Helical" evidence="1">
    <location>
        <begin position="6"/>
        <end position="23"/>
    </location>
</feature>
<keyword evidence="1" id="KW-0472">Membrane</keyword>
<accession>A0A2T2YCP1</accession>
<reference evidence="2 3" key="1">
    <citation type="submission" date="2018-03" db="EMBL/GenBank/DDBJ databases">
        <title>Adhaeribacter sp. HMF7605 Genome sequencing and assembly.</title>
        <authorList>
            <person name="Kang H."/>
            <person name="Kang J."/>
            <person name="Cha I."/>
            <person name="Kim H."/>
            <person name="Joh K."/>
        </authorList>
    </citation>
    <scope>NUCLEOTIDE SEQUENCE [LARGE SCALE GENOMIC DNA]</scope>
    <source>
        <strain evidence="2 3">HMF7605</strain>
    </source>
</reference>
<evidence type="ECO:0000313" key="2">
    <source>
        <dbReference type="EMBL" id="PSR53256.1"/>
    </source>
</evidence>
<keyword evidence="3" id="KW-1185">Reference proteome</keyword>
<organism evidence="2 3">
    <name type="scientific">Adhaeribacter arboris</name>
    <dbReference type="NCBI Taxonomy" id="2072846"/>
    <lineage>
        <taxon>Bacteria</taxon>
        <taxon>Pseudomonadati</taxon>
        <taxon>Bacteroidota</taxon>
        <taxon>Cytophagia</taxon>
        <taxon>Cytophagales</taxon>
        <taxon>Hymenobacteraceae</taxon>
        <taxon>Adhaeribacter</taxon>
    </lineage>
</organism>
<evidence type="ECO:0000313" key="3">
    <source>
        <dbReference type="Proteomes" id="UP000240357"/>
    </source>
</evidence>
<feature type="transmembrane region" description="Helical" evidence="1">
    <location>
        <begin position="83"/>
        <end position="102"/>
    </location>
</feature>
<sequence length="216" mass="24120">MEQLVGAAIVTLIAIISIALIIYDMNHVMKVKALIKNPTFDGAKDALERLSDWAKWLSGIQTAALGGLGLLINDRPGIEKEPFVLITALLLGVALLCSAWVLSSLPSISLRIYATYGWQKRKQSRITGTSKKYEIYELPLYHAFKGVPLSFVVTLQHWYWGLGLLSFTWVLIQLPNYKPEPKKEASLIHLQITKESNKALYSITPIKSSFHIPADT</sequence>
<dbReference type="EMBL" id="PYFT01000001">
    <property type="protein sequence ID" value="PSR53256.1"/>
    <property type="molecule type" value="Genomic_DNA"/>
</dbReference>
<name>A0A2T2YCP1_9BACT</name>
<proteinExistence type="predicted"/>
<keyword evidence="1" id="KW-1133">Transmembrane helix</keyword>
<protein>
    <submittedName>
        <fullName evidence="2">Uncharacterized protein</fullName>
    </submittedName>
</protein>
<dbReference type="RefSeq" id="WP_106927702.1">
    <property type="nucleotide sequence ID" value="NZ_PYFT01000001.1"/>
</dbReference>
<comment type="caution">
    <text evidence="2">The sequence shown here is derived from an EMBL/GenBank/DDBJ whole genome shotgun (WGS) entry which is preliminary data.</text>
</comment>
<dbReference type="OrthoDB" id="9938775at2"/>
<evidence type="ECO:0000256" key="1">
    <source>
        <dbReference type="SAM" id="Phobius"/>
    </source>
</evidence>
<dbReference type="AlphaFoldDB" id="A0A2T2YCP1"/>
<gene>
    <name evidence="2" type="ORF">AHMF7605_06785</name>
</gene>
<dbReference type="Proteomes" id="UP000240357">
    <property type="component" value="Unassembled WGS sequence"/>
</dbReference>
<keyword evidence="1" id="KW-0812">Transmembrane</keyword>